<comment type="caution">
    <text evidence="1">The sequence shown here is derived from an EMBL/GenBank/DDBJ whole genome shotgun (WGS) entry which is preliminary data.</text>
</comment>
<name>A0ABP8H735_9ACTN</name>
<protein>
    <submittedName>
        <fullName evidence="1">Uncharacterized protein</fullName>
    </submittedName>
</protein>
<reference evidence="2" key="1">
    <citation type="journal article" date="2019" name="Int. J. Syst. Evol. Microbiol.">
        <title>The Global Catalogue of Microorganisms (GCM) 10K type strain sequencing project: providing services to taxonomists for standard genome sequencing and annotation.</title>
        <authorList>
            <consortium name="The Broad Institute Genomics Platform"/>
            <consortium name="The Broad Institute Genome Sequencing Center for Infectious Disease"/>
            <person name="Wu L."/>
            <person name="Ma J."/>
        </authorList>
    </citation>
    <scope>NUCLEOTIDE SEQUENCE [LARGE SCALE GENOMIC DNA]</scope>
    <source>
        <strain evidence="2">JCM 31290</strain>
    </source>
</reference>
<accession>A0ABP8H735</accession>
<organism evidence="1 2">
    <name type="scientific">Streptomyces venetus</name>
    <dbReference type="NCBI Taxonomy" id="1701086"/>
    <lineage>
        <taxon>Bacteria</taxon>
        <taxon>Bacillati</taxon>
        <taxon>Actinomycetota</taxon>
        <taxon>Actinomycetes</taxon>
        <taxon>Kitasatosporales</taxon>
        <taxon>Streptomycetaceae</taxon>
        <taxon>Streptomyces</taxon>
    </lineage>
</organism>
<dbReference type="EMBL" id="BAABET010000013">
    <property type="protein sequence ID" value="GAA4335046.1"/>
    <property type="molecule type" value="Genomic_DNA"/>
</dbReference>
<evidence type="ECO:0000313" key="2">
    <source>
        <dbReference type="Proteomes" id="UP001501115"/>
    </source>
</evidence>
<dbReference type="Proteomes" id="UP001501115">
    <property type="component" value="Unassembled WGS sequence"/>
</dbReference>
<keyword evidence="2" id="KW-1185">Reference proteome</keyword>
<proteinExistence type="predicted"/>
<gene>
    <name evidence="1" type="ORF">GCM10023086_67240</name>
</gene>
<evidence type="ECO:0000313" key="1">
    <source>
        <dbReference type="EMBL" id="GAA4335046.1"/>
    </source>
</evidence>
<sequence length="139" mass="15160">MCAPDGLSKWRWSPYAITRRTPHLPAMLNPKGGSRVIVLPLVPDVPVYGIGTADQPFPAVVGIEEPFDSAHAEIPKELRERKERIEAFTQQKRTAVAAVNSGVPLEEVARWAEMPTEVLRRMLTAGKQETCGGTGITGS</sequence>